<dbReference type="AlphaFoldDB" id="B4DBA3"/>
<evidence type="ECO:0000256" key="1">
    <source>
        <dbReference type="SAM" id="SignalP"/>
    </source>
</evidence>
<dbReference type="RefSeq" id="WP_006983512.1">
    <property type="nucleotide sequence ID" value="NZ_ABVL01000036.1"/>
</dbReference>
<reference evidence="2 3" key="1">
    <citation type="journal article" date="2011" name="J. Bacteriol.">
        <title>Genome sequence of Chthoniobacter flavus Ellin428, an aerobic heterotrophic soil bacterium.</title>
        <authorList>
            <person name="Kant R."/>
            <person name="van Passel M.W."/>
            <person name="Palva A."/>
            <person name="Lucas S."/>
            <person name="Lapidus A."/>
            <person name="Glavina Del Rio T."/>
            <person name="Dalin E."/>
            <person name="Tice H."/>
            <person name="Bruce D."/>
            <person name="Goodwin L."/>
            <person name="Pitluck S."/>
            <person name="Larimer F.W."/>
            <person name="Land M.L."/>
            <person name="Hauser L."/>
            <person name="Sangwan P."/>
            <person name="de Vos W.M."/>
            <person name="Janssen P.H."/>
            <person name="Smidt H."/>
        </authorList>
    </citation>
    <scope>NUCLEOTIDE SEQUENCE [LARGE SCALE GENOMIC DNA]</scope>
    <source>
        <strain evidence="2 3">Ellin428</strain>
    </source>
</reference>
<proteinExistence type="predicted"/>
<organism evidence="2 3">
    <name type="scientific">Chthoniobacter flavus Ellin428</name>
    <dbReference type="NCBI Taxonomy" id="497964"/>
    <lineage>
        <taxon>Bacteria</taxon>
        <taxon>Pseudomonadati</taxon>
        <taxon>Verrucomicrobiota</taxon>
        <taxon>Spartobacteria</taxon>
        <taxon>Chthoniobacterales</taxon>
        <taxon>Chthoniobacteraceae</taxon>
        <taxon>Chthoniobacter</taxon>
    </lineage>
</organism>
<sequence length="235" mass="25114">MKAKAFLLFLLLTAFACADDELVSIDPATGMVTIQQGGALKTYRIKSFTDITINGQKATAAQLKAGMQVTIGLADAQTASKIIANGNSGAAAHTAPASTPATKPLSDSGSFQKLTHRIVFKGEIDAGDNLIIENGKLHIQHIDWQKPTDISINGVNWAPKWNGNTSDDFTAFNPPLAPFAGAKVTVLRVNMKARSDAKLLEPPTEANGQKLTVHLQDKGAGASHFEVHIIWEKPY</sequence>
<name>B4DBA3_9BACT</name>
<evidence type="ECO:0008006" key="4">
    <source>
        <dbReference type="Google" id="ProtNLM"/>
    </source>
</evidence>
<dbReference type="PROSITE" id="PS51257">
    <property type="entry name" value="PROKAR_LIPOPROTEIN"/>
    <property type="match status" value="1"/>
</dbReference>
<evidence type="ECO:0000313" key="2">
    <source>
        <dbReference type="EMBL" id="EDY16291.1"/>
    </source>
</evidence>
<feature type="signal peptide" evidence="1">
    <location>
        <begin position="1"/>
        <end position="18"/>
    </location>
</feature>
<feature type="chain" id="PRO_5002800672" description="Lipoprotein" evidence="1">
    <location>
        <begin position="19"/>
        <end position="235"/>
    </location>
</feature>
<dbReference type="EMBL" id="ABVL01000036">
    <property type="protein sequence ID" value="EDY16291.1"/>
    <property type="molecule type" value="Genomic_DNA"/>
</dbReference>
<protein>
    <recommendedName>
        <fullName evidence="4">Lipoprotein</fullName>
    </recommendedName>
</protein>
<dbReference type="InParanoid" id="B4DBA3"/>
<keyword evidence="1" id="KW-0732">Signal</keyword>
<accession>B4DBA3</accession>
<keyword evidence="3" id="KW-1185">Reference proteome</keyword>
<gene>
    <name evidence="2" type="ORF">CfE428DRAFT_6194</name>
</gene>
<comment type="caution">
    <text evidence="2">The sequence shown here is derived from an EMBL/GenBank/DDBJ whole genome shotgun (WGS) entry which is preliminary data.</text>
</comment>
<evidence type="ECO:0000313" key="3">
    <source>
        <dbReference type="Proteomes" id="UP000005824"/>
    </source>
</evidence>
<dbReference type="Proteomes" id="UP000005824">
    <property type="component" value="Unassembled WGS sequence"/>
</dbReference>